<dbReference type="EMBL" id="JABDTM020020400">
    <property type="protein sequence ID" value="KAH0817058.1"/>
    <property type="molecule type" value="Genomic_DNA"/>
</dbReference>
<protein>
    <submittedName>
        <fullName evidence="2">Uncharacterized protein</fullName>
    </submittedName>
</protein>
<evidence type="ECO:0000256" key="1">
    <source>
        <dbReference type="SAM" id="MobiDB-lite"/>
    </source>
</evidence>
<feature type="compositionally biased region" description="Basic and acidic residues" evidence="1">
    <location>
        <begin position="35"/>
        <end position="46"/>
    </location>
</feature>
<sequence>MDISYSIEVWRRRGSEEGEAGRRVQQGRKTKPRRRGADLRIPDGRFAKNQTPECGVKFHARISSSTVGPRKSPRNVKVSRDVDRPVPIKAKVIEKNLVFGKPARRFRQNVFFCSDLSYRSTGDLVCKRPARQRQCRLAAATDGLSKAVDRARLVETAGGGNQMHRSYVAGQKVMRSSRSPGSYPGRGGLPLWRLRAGCAPQTAHGAITGATRTSNATPECSALKTTPVVRAPHHDRS</sequence>
<dbReference type="Proteomes" id="UP000719412">
    <property type="component" value="Unassembled WGS sequence"/>
</dbReference>
<evidence type="ECO:0000313" key="3">
    <source>
        <dbReference type="Proteomes" id="UP000719412"/>
    </source>
</evidence>
<feature type="region of interest" description="Disordered" evidence="1">
    <location>
        <begin position="13"/>
        <end position="48"/>
    </location>
</feature>
<feature type="compositionally biased region" description="Basic and acidic residues" evidence="1">
    <location>
        <begin position="13"/>
        <end position="22"/>
    </location>
</feature>
<comment type="caution">
    <text evidence="2">The sequence shown here is derived from an EMBL/GenBank/DDBJ whole genome shotgun (WGS) entry which is preliminary data.</text>
</comment>
<feature type="compositionally biased region" description="Basic residues" evidence="1">
    <location>
        <begin position="25"/>
        <end position="34"/>
    </location>
</feature>
<gene>
    <name evidence="2" type="ORF">GEV33_005733</name>
</gene>
<name>A0A8J6LF43_TENMO</name>
<keyword evidence="3" id="KW-1185">Reference proteome</keyword>
<proteinExistence type="predicted"/>
<evidence type="ECO:0000313" key="2">
    <source>
        <dbReference type="EMBL" id="KAH0817058.1"/>
    </source>
</evidence>
<dbReference type="AlphaFoldDB" id="A0A8J6LF43"/>
<feature type="region of interest" description="Disordered" evidence="1">
    <location>
        <begin position="211"/>
        <end position="237"/>
    </location>
</feature>
<accession>A0A8J6LF43</accession>
<organism evidence="2 3">
    <name type="scientific">Tenebrio molitor</name>
    <name type="common">Yellow mealworm beetle</name>
    <dbReference type="NCBI Taxonomy" id="7067"/>
    <lineage>
        <taxon>Eukaryota</taxon>
        <taxon>Metazoa</taxon>
        <taxon>Ecdysozoa</taxon>
        <taxon>Arthropoda</taxon>
        <taxon>Hexapoda</taxon>
        <taxon>Insecta</taxon>
        <taxon>Pterygota</taxon>
        <taxon>Neoptera</taxon>
        <taxon>Endopterygota</taxon>
        <taxon>Coleoptera</taxon>
        <taxon>Polyphaga</taxon>
        <taxon>Cucujiformia</taxon>
        <taxon>Tenebrionidae</taxon>
        <taxon>Tenebrio</taxon>
    </lineage>
</organism>
<reference evidence="2" key="2">
    <citation type="submission" date="2021-08" db="EMBL/GenBank/DDBJ databases">
        <authorList>
            <person name="Eriksson T."/>
        </authorList>
    </citation>
    <scope>NUCLEOTIDE SEQUENCE</scope>
    <source>
        <strain evidence="2">Stoneville</strain>
        <tissue evidence="2">Whole head</tissue>
    </source>
</reference>
<reference evidence="2" key="1">
    <citation type="journal article" date="2020" name="J Insects Food Feed">
        <title>The yellow mealworm (Tenebrio molitor) genome: a resource for the emerging insects as food and feed industry.</title>
        <authorList>
            <person name="Eriksson T."/>
            <person name="Andere A."/>
            <person name="Kelstrup H."/>
            <person name="Emery V."/>
            <person name="Picard C."/>
        </authorList>
    </citation>
    <scope>NUCLEOTIDE SEQUENCE</scope>
    <source>
        <strain evidence="2">Stoneville</strain>
        <tissue evidence="2">Whole head</tissue>
    </source>
</reference>